<dbReference type="SUPFAM" id="SSF53474">
    <property type="entry name" value="alpha/beta-Hydrolases"/>
    <property type="match status" value="1"/>
</dbReference>
<dbReference type="InterPro" id="IPR029058">
    <property type="entry name" value="AB_hydrolase_fold"/>
</dbReference>
<dbReference type="InterPro" id="IPR033199">
    <property type="entry name" value="DDAH-like"/>
</dbReference>
<sequence>MAFDETTKPSSAEAERLVVIKTGSKFGSSMAESNEAVSGTRTETTRTTTTMSTTRKITLKSLPSASIKIPKPKIVSIASSQEENKEDISEEKMERKYKKPSKEKKKYKTGALLSALSFSSEKESDVSDVPLALEHVCETLQRKVIKSKTGKTTMKSEDGESRKILKGALEDAIERVIDRRIHERKMAISSNTARTAWPFTKPTTVSPNMYDFRDNVMNNLNLREPSPVTFEKPNFGASNANSGSPPAEIAVMNNNKFENNKRVSSGSGGGYVHSYSTPRPHIVLQLDEGKLIIRQRKDTNTQILRRCMGNDAECGSYDEMSAFRFTHGIVCRLPNAWKGVVNIDGMTEFEAAKREFEEYVKILRGVGLDVIEMPPDEQYPWCPLVEDCAVVCNGIALICRPGNPARRGEVETVRAILKKELELPVMDITDPDSFLDGGDVLFTGREFFVGLSSGTNEKGAIALAAAFPEFPVTTIKMDKETSRLKDFVTMAGPDLICVSMSYASQTLLKRMEREATYRYEKLTVPDESAANVLFVNGTLLHPNFEQWPRSSEVFDEKIVFGKSPVSLRHIAQRKVIAIFREGESKWLSHDRAMALVYLFVFIVLFLFYKVMHLNQAPEKPKIYGRDSRFIDYFVKSCPILCESYIPTAIWGRSGHMQTIVHSKIGRVHAPRSEGERFFVTLRDGALMSYDVYTPYTGHHSEEDLTLAICPGIGNSSDTVYIRAFIHYALRQGYRCAVLNHIGTISSVLLQTPRIFSYGGTTELETMVRELLVQFSSTKIICFGFSMGGNIVTRFLASSCFDAEKSKDKIKNAAGDAGDEPWKRVVGGISVCQAYDAVAVGETFLQWENLRRIYVFIMTLGMKKLIWRHKSILLSSEVKERFAIDEAAISASTSLKDFDEAYTRKVLGYSNVTEMYRDLSSYYVLKKVKRPIVFLNSADDPIVPETLLEKIREHVESTDNCMYVETLNGGHLAFFEGGLLIPRKHGWLDRVALQLCDAMACYSEPGLKPALREDLVPNRILRSPLVGDGEGVAENSRVERPPALSLKHLSSLAC</sequence>
<dbReference type="OrthoDB" id="5954035at2759"/>
<keyword evidence="2" id="KW-0378">Hydrolase</keyword>
<dbReference type="FunFam" id="3.75.10.10:FF:000004">
    <property type="entry name" value="N(G),N(G)-dimethylarginine dimethylaminohydrolase 1"/>
    <property type="match status" value="1"/>
</dbReference>
<feature type="compositionally biased region" description="Basic and acidic residues" evidence="3">
    <location>
        <begin position="82"/>
        <end position="94"/>
    </location>
</feature>
<evidence type="ECO:0000313" key="5">
    <source>
        <dbReference type="EMBL" id="CAD7279134.1"/>
    </source>
</evidence>
<reference evidence="5" key="1">
    <citation type="submission" date="2020-11" db="EMBL/GenBank/DDBJ databases">
        <authorList>
            <person name="Tran Van P."/>
        </authorList>
    </citation>
    <scope>NUCLEOTIDE SEQUENCE</scope>
</reference>
<dbReference type="Gene3D" id="3.40.50.1820">
    <property type="entry name" value="alpha/beta hydrolase"/>
    <property type="match status" value="1"/>
</dbReference>
<proteinExistence type="inferred from homology"/>
<accession>A0A7R9BR77</accession>
<feature type="region of interest" description="Disordered" evidence="3">
    <location>
        <begin position="78"/>
        <end position="104"/>
    </location>
</feature>
<protein>
    <recommendedName>
        <fullName evidence="4">AB hydrolase-1 domain-containing protein</fullName>
    </recommendedName>
</protein>
<dbReference type="GO" id="GO:0016597">
    <property type="term" value="F:amino acid binding"/>
    <property type="evidence" value="ECO:0007669"/>
    <property type="project" value="TreeGrafter"/>
</dbReference>
<dbReference type="SUPFAM" id="SSF55909">
    <property type="entry name" value="Pentein"/>
    <property type="match status" value="1"/>
</dbReference>
<dbReference type="GO" id="GO:0016403">
    <property type="term" value="F:dimethylargininase activity"/>
    <property type="evidence" value="ECO:0007669"/>
    <property type="project" value="TreeGrafter"/>
</dbReference>
<dbReference type="PANTHER" id="PTHR12737:SF9">
    <property type="entry name" value="DIMETHYLARGININASE"/>
    <property type="match status" value="1"/>
</dbReference>
<feature type="compositionally biased region" description="Polar residues" evidence="3">
    <location>
        <begin position="27"/>
        <end position="39"/>
    </location>
</feature>
<feature type="region of interest" description="Disordered" evidence="3">
    <location>
        <begin position="27"/>
        <end position="53"/>
    </location>
</feature>
<evidence type="ECO:0000259" key="4">
    <source>
        <dbReference type="Pfam" id="PF00561"/>
    </source>
</evidence>
<evidence type="ECO:0000256" key="2">
    <source>
        <dbReference type="ARBA" id="ARBA00022801"/>
    </source>
</evidence>
<dbReference type="EMBL" id="OA883533">
    <property type="protein sequence ID" value="CAD7279134.1"/>
    <property type="molecule type" value="Genomic_DNA"/>
</dbReference>
<dbReference type="GO" id="GO:0006525">
    <property type="term" value="P:arginine metabolic process"/>
    <property type="evidence" value="ECO:0007669"/>
    <property type="project" value="TreeGrafter"/>
</dbReference>
<dbReference type="Gene3D" id="3.75.10.10">
    <property type="entry name" value="L-arginine/glycine Amidinotransferase, Chain A"/>
    <property type="match status" value="1"/>
</dbReference>
<dbReference type="PANTHER" id="PTHR12737">
    <property type="entry name" value="DIMETHYLARGININE DIMETHYLAMINOHYDROLASE"/>
    <property type="match status" value="1"/>
</dbReference>
<evidence type="ECO:0000256" key="1">
    <source>
        <dbReference type="ARBA" id="ARBA00008532"/>
    </source>
</evidence>
<feature type="compositionally biased region" description="Low complexity" evidence="3">
    <location>
        <begin position="40"/>
        <end position="53"/>
    </location>
</feature>
<dbReference type="Proteomes" id="UP000678499">
    <property type="component" value="Unassembled WGS sequence"/>
</dbReference>
<comment type="similarity">
    <text evidence="1">Belongs to the DDAH family.</text>
</comment>
<dbReference type="EMBL" id="CAJPEX010001496">
    <property type="protein sequence ID" value="CAG0919286.1"/>
    <property type="molecule type" value="Genomic_DNA"/>
</dbReference>
<dbReference type="GO" id="GO:0045429">
    <property type="term" value="P:positive regulation of nitric oxide biosynthetic process"/>
    <property type="evidence" value="ECO:0007669"/>
    <property type="project" value="TreeGrafter"/>
</dbReference>
<gene>
    <name evidence="5" type="ORF">NMOB1V02_LOCUS6816</name>
</gene>
<keyword evidence="6" id="KW-1185">Reference proteome</keyword>
<organism evidence="5">
    <name type="scientific">Notodromas monacha</name>
    <dbReference type="NCBI Taxonomy" id="399045"/>
    <lineage>
        <taxon>Eukaryota</taxon>
        <taxon>Metazoa</taxon>
        <taxon>Ecdysozoa</taxon>
        <taxon>Arthropoda</taxon>
        <taxon>Crustacea</taxon>
        <taxon>Oligostraca</taxon>
        <taxon>Ostracoda</taxon>
        <taxon>Podocopa</taxon>
        <taxon>Podocopida</taxon>
        <taxon>Cypridocopina</taxon>
        <taxon>Cypridoidea</taxon>
        <taxon>Cyprididae</taxon>
        <taxon>Notodromas</taxon>
    </lineage>
</organism>
<dbReference type="InterPro" id="IPR000073">
    <property type="entry name" value="AB_hydrolase_1"/>
</dbReference>
<name>A0A7R9BR77_9CRUS</name>
<dbReference type="GO" id="GO:0000052">
    <property type="term" value="P:citrulline metabolic process"/>
    <property type="evidence" value="ECO:0007669"/>
    <property type="project" value="TreeGrafter"/>
</dbReference>
<dbReference type="Pfam" id="PF00561">
    <property type="entry name" value="Abhydrolase_1"/>
    <property type="match status" value="1"/>
</dbReference>
<feature type="domain" description="AB hydrolase-1" evidence="4">
    <location>
        <begin position="708"/>
        <end position="817"/>
    </location>
</feature>
<evidence type="ECO:0000313" key="6">
    <source>
        <dbReference type="Proteomes" id="UP000678499"/>
    </source>
</evidence>
<evidence type="ECO:0000256" key="3">
    <source>
        <dbReference type="SAM" id="MobiDB-lite"/>
    </source>
</evidence>
<dbReference type="AlphaFoldDB" id="A0A7R9BR77"/>
<feature type="compositionally biased region" description="Basic residues" evidence="3">
    <location>
        <begin position="95"/>
        <end position="104"/>
    </location>
</feature>